<feature type="domain" description="HTH cro/C1-type" evidence="9">
    <location>
        <begin position="13"/>
        <end position="59"/>
    </location>
</feature>
<dbReference type="PANTHER" id="PTHR46098">
    <property type="entry name" value="TRNA (CYTOSINE(38)-C(5))-METHYLTRANSFERASE"/>
    <property type="match status" value="1"/>
</dbReference>
<evidence type="ECO:0000313" key="11">
    <source>
        <dbReference type="Proteomes" id="UP001595478"/>
    </source>
</evidence>
<evidence type="ECO:0000256" key="1">
    <source>
        <dbReference type="ARBA" id="ARBA00022603"/>
    </source>
</evidence>
<dbReference type="CDD" id="cd00093">
    <property type="entry name" value="HTH_XRE"/>
    <property type="match status" value="1"/>
</dbReference>
<name>A0ABV7FRF4_9ALTE</name>
<dbReference type="PANTHER" id="PTHR46098:SF1">
    <property type="entry name" value="TRNA (CYTOSINE(38)-C(5))-METHYLTRANSFERASE"/>
    <property type="match status" value="1"/>
</dbReference>
<dbReference type="InterPro" id="IPR018117">
    <property type="entry name" value="C5_DNA_meth_AS"/>
</dbReference>
<keyword evidence="1 6" id="KW-0489">Methyltransferase</keyword>
<dbReference type="SUPFAM" id="SSF53335">
    <property type="entry name" value="S-adenosyl-L-methionine-dependent methyltransferases"/>
    <property type="match status" value="1"/>
</dbReference>
<dbReference type="RefSeq" id="WP_376921054.1">
    <property type="nucleotide sequence ID" value="NZ_JBHRSW010000039.1"/>
</dbReference>
<dbReference type="Gene3D" id="1.10.260.40">
    <property type="entry name" value="lambda repressor-like DNA-binding domains"/>
    <property type="match status" value="1"/>
</dbReference>
<accession>A0ABV7FRF4</accession>
<dbReference type="Gene3D" id="3.40.50.150">
    <property type="entry name" value="Vaccinia Virus protein VP39"/>
    <property type="match status" value="1"/>
</dbReference>
<evidence type="ECO:0000256" key="2">
    <source>
        <dbReference type="ARBA" id="ARBA00022679"/>
    </source>
</evidence>
<dbReference type="PROSITE" id="PS00094">
    <property type="entry name" value="C5_MTASE_1"/>
    <property type="match status" value="1"/>
</dbReference>
<evidence type="ECO:0000313" key="10">
    <source>
        <dbReference type="EMBL" id="MFC3122927.1"/>
    </source>
</evidence>
<proteinExistence type="inferred from homology"/>
<dbReference type="GO" id="GO:0003886">
    <property type="term" value="F:DNA (cytosine-5-)-methyltransferase activity"/>
    <property type="evidence" value="ECO:0007669"/>
    <property type="project" value="UniProtKB-EC"/>
</dbReference>
<keyword evidence="2 6" id="KW-0808">Transferase</keyword>
<dbReference type="Proteomes" id="UP001595478">
    <property type="component" value="Unassembled WGS sequence"/>
</dbReference>
<feature type="active site" evidence="6">
    <location>
        <position position="153"/>
    </location>
</feature>
<comment type="similarity">
    <text evidence="6 7">Belongs to the class I-like SAM-binding methyltransferase superfamily. C5-methyltransferase family.</text>
</comment>
<comment type="catalytic activity">
    <reaction evidence="5 8">
        <text>a 2'-deoxycytidine in DNA + S-adenosyl-L-methionine = a 5-methyl-2'-deoxycytidine in DNA + S-adenosyl-L-homocysteine + H(+)</text>
        <dbReference type="Rhea" id="RHEA:13681"/>
        <dbReference type="Rhea" id="RHEA-COMP:11369"/>
        <dbReference type="Rhea" id="RHEA-COMP:11370"/>
        <dbReference type="ChEBI" id="CHEBI:15378"/>
        <dbReference type="ChEBI" id="CHEBI:57856"/>
        <dbReference type="ChEBI" id="CHEBI:59789"/>
        <dbReference type="ChEBI" id="CHEBI:85452"/>
        <dbReference type="ChEBI" id="CHEBI:85454"/>
        <dbReference type="EC" id="2.1.1.37"/>
    </reaction>
</comment>
<dbReference type="PROSITE" id="PS51679">
    <property type="entry name" value="SAM_MT_C5"/>
    <property type="match status" value="1"/>
</dbReference>
<evidence type="ECO:0000256" key="6">
    <source>
        <dbReference type="PROSITE-ProRule" id="PRU01016"/>
    </source>
</evidence>
<evidence type="ECO:0000259" key="9">
    <source>
        <dbReference type="PROSITE" id="PS50943"/>
    </source>
</evidence>
<protein>
    <recommendedName>
        <fullName evidence="8">Cytosine-specific methyltransferase</fullName>
        <ecNumber evidence="8">2.1.1.37</ecNumber>
    </recommendedName>
</protein>
<dbReference type="InterPro" id="IPR050750">
    <property type="entry name" value="C5-MTase"/>
</dbReference>
<dbReference type="EMBL" id="JBHRSW010000039">
    <property type="protein sequence ID" value="MFC3122927.1"/>
    <property type="molecule type" value="Genomic_DNA"/>
</dbReference>
<keyword evidence="3 6" id="KW-0949">S-adenosyl-L-methionine</keyword>
<keyword evidence="11" id="KW-1185">Reference proteome</keyword>
<gene>
    <name evidence="10" type="primary">dcm</name>
    <name evidence="10" type="ORF">ACFOHL_14980</name>
</gene>
<keyword evidence="4" id="KW-0680">Restriction system</keyword>
<organism evidence="10 11">
    <name type="scientific">Agaribacter flavus</name>
    <dbReference type="NCBI Taxonomy" id="1902781"/>
    <lineage>
        <taxon>Bacteria</taxon>
        <taxon>Pseudomonadati</taxon>
        <taxon>Pseudomonadota</taxon>
        <taxon>Gammaproteobacteria</taxon>
        <taxon>Alteromonadales</taxon>
        <taxon>Alteromonadaceae</taxon>
        <taxon>Agaribacter</taxon>
    </lineage>
</organism>
<dbReference type="NCBIfam" id="TIGR00675">
    <property type="entry name" value="dcm"/>
    <property type="match status" value="2"/>
</dbReference>
<dbReference type="InterPro" id="IPR029063">
    <property type="entry name" value="SAM-dependent_MTases_sf"/>
</dbReference>
<dbReference type="EC" id="2.1.1.37" evidence="8"/>
<evidence type="ECO:0000256" key="5">
    <source>
        <dbReference type="ARBA" id="ARBA00047422"/>
    </source>
</evidence>
<dbReference type="GO" id="GO:0032259">
    <property type="term" value="P:methylation"/>
    <property type="evidence" value="ECO:0007669"/>
    <property type="project" value="UniProtKB-KW"/>
</dbReference>
<dbReference type="Gene3D" id="3.90.120.30">
    <property type="match status" value="1"/>
</dbReference>
<dbReference type="PRINTS" id="PR00105">
    <property type="entry name" value="C5METTRFRASE"/>
</dbReference>
<evidence type="ECO:0000256" key="7">
    <source>
        <dbReference type="RuleBase" id="RU000416"/>
    </source>
</evidence>
<dbReference type="CDD" id="cd00315">
    <property type="entry name" value="Cyt_C5_DNA_methylase"/>
    <property type="match status" value="1"/>
</dbReference>
<comment type="caution">
    <text evidence="10">The sequence shown here is derived from an EMBL/GenBank/DDBJ whole genome shotgun (WGS) entry which is preliminary data.</text>
</comment>
<dbReference type="PROSITE" id="PS50943">
    <property type="entry name" value="HTH_CROC1"/>
    <property type="match status" value="1"/>
</dbReference>
<reference evidence="11" key="1">
    <citation type="journal article" date="2019" name="Int. J. Syst. Evol. Microbiol.">
        <title>The Global Catalogue of Microorganisms (GCM) 10K type strain sequencing project: providing services to taxonomists for standard genome sequencing and annotation.</title>
        <authorList>
            <consortium name="The Broad Institute Genomics Platform"/>
            <consortium name="The Broad Institute Genome Sequencing Center for Infectious Disease"/>
            <person name="Wu L."/>
            <person name="Ma J."/>
        </authorList>
    </citation>
    <scope>NUCLEOTIDE SEQUENCE [LARGE SCALE GENOMIC DNA]</scope>
    <source>
        <strain evidence="11">KCTC 52473</strain>
    </source>
</reference>
<evidence type="ECO:0000256" key="8">
    <source>
        <dbReference type="RuleBase" id="RU000417"/>
    </source>
</evidence>
<evidence type="ECO:0000256" key="3">
    <source>
        <dbReference type="ARBA" id="ARBA00022691"/>
    </source>
</evidence>
<evidence type="ECO:0000256" key="4">
    <source>
        <dbReference type="ARBA" id="ARBA00022747"/>
    </source>
</evidence>
<dbReference type="InterPro" id="IPR001525">
    <property type="entry name" value="C5_MeTfrase"/>
</dbReference>
<dbReference type="InterPro" id="IPR010982">
    <property type="entry name" value="Lambda_DNA-bd_dom_sf"/>
</dbReference>
<sequence>MSKASEEFTSNEVKSIRQRLGLGRTEFSNLLGLGRQGERTVRGWEQGEHKPSKKKLEDIQNLESKLQADLNSAPFRCNSNTSKFKFIDLFAGIGGIRLPFQKLGGECVFTSEWDKFAQKTYLKNFGEMPRGDITKIKTSEIPDHDVLLAGFPCQAFSQAGLKKGFNDTRGTLFFEIQRILANKRPKAFLLENVKQLKGHDKGRTLKTILNVLRGESVEHLGEELDISTEAKATLGNKLNYWVDFKVLRAADFGVPQNRERIFIVGFDREYFGDIDFEGIFEWPTPPMLDTKVDDILEDDLILSQRQDKYTISDKLWEGHQNRKLQHAAKGNGFGYSLFNRDSRYTNTISARYYKDGSEVLIDQSHLNKNPRKLTPRECARLQGFPENFIIDAVSQVQIYKQFGNSVCMTVIEHIADSMLTFMENFQKQKQAA</sequence>
<dbReference type="Pfam" id="PF00145">
    <property type="entry name" value="DNA_methylase"/>
    <property type="match status" value="2"/>
</dbReference>
<dbReference type="InterPro" id="IPR001387">
    <property type="entry name" value="Cro/C1-type_HTH"/>
</dbReference>